<dbReference type="Pfam" id="PF17992">
    <property type="entry name" value="Agarase_CBM"/>
    <property type="match status" value="1"/>
</dbReference>
<dbReference type="Pfam" id="PF02449">
    <property type="entry name" value="Glyco_hydro_42"/>
    <property type="match status" value="1"/>
</dbReference>
<organism evidence="6 7">
    <name type="scientific">Catenovulum sediminis</name>
    <dbReference type="NCBI Taxonomy" id="1740262"/>
    <lineage>
        <taxon>Bacteria</taxon>
        <taxon>Pseudomonadati</taxon>
        <taxon>Pseudomonadota</taxon>
        <taxon>Gammaproteobacteria</taxon>
        <taxon>Alteromonadales</taxon>
        <taxon>Alteromonadaceae</taxon>
        <taxon>Catenovulum</taxon>
    </lineage>
</organism>
<keyword evidence="1 6" id="KW-0378">Hydrolase</keyword>
<dbReference type="InterPro" id="IPR040669">
    <property type="entry name" value="Agarase_CBM"/>
</dbReference>
<dbReference type="RefSeq" id="WP_350403430.1">
    <property type="nucleotide sequence ID" value="NZ_JBELOE010000296.1"/>
</dbReference>
<feature type="domain" description="Glycoside hydrolase family 42 N-terminal" evidence="4">
    <location>
        <begin position="485"/>
        <end position="657"/>
    </location>
</feature>
<dbReference type="InterPro" id="IPR017853">
    <property type="entry name" value="GH"/>
</dbReference>
<evidence type="ECO:0000256" key="3">
    <source>
        <dbReference type="SAM" id="SignalP"/>
    </source>
</evidence>
<evidence type="ECO:0000259" key="5">
    <source>
        <dbReference type="Pfam" id="PF17992"/>
    </source>
</evidence>
<dbReference type="GO" id="GO:0004565">
    <property type="term" value="F:beta-galactosidase activity"/>
    <property type="evidence" value="ECO:0007669"/>
    <property type="project" value="UniProtKB-EC"/>
</dbReference>
<dbReference type="SUPFAM" id="SSF51445">
    <property type="entry name" value="(Trans)glycosidases"/>
    <property type="match status" value="1"/>
</dbReference>
<dbReference type="EC" id="3.2.1.23" evidence="6"/>
<keyword evidence="2 6" id="KW-0326">Glycosidase</keyword>
<evidence type="ECO:0000256" key="2">
    <source>
        <dbReference type="ARBA" id="ARBA00023295"/>
    </source>
</evidence>
<keyword evidence="7" id="KW-1185">Reference proteome</keyword>
<protein>
    <submittedName>
        <fullName evidence="6">Beta-galactosidase</fullName>
        <ecNumber evidence="6">3.2.1.23</ecNumber>
    </submittedName>
</protein>
<dbReference type="Gene3D" id="3.20.20.80">
    <property type="entry name" value="Glycosidases"/>
    <property type="match status" value="1"/>
</dbReference>
<dbReference type="Proteomes" id="UP001467690">
    <property type="component" value="Unassembled WGS sequence"/>
</dbReference>
<proteinExistence type="predicted"/>
<name>A0ABV1RN70_9ALTE</name>
<evidence type="ECO:0000313" key="7">
    <source>
        <dbReference type="Proteomes" id="UP001467690"/>
    </source>
</evidence>
<feature type="chain" id="PRO_5046277805" evidence="3">
    <location>
        <begin position="18"/>
        <end position="780"/>
    </location>
</feature>
<feature type="domain" description="Agarase CBM-like" evidence="5">
    <location>
        <begin position="50"/>
        <end position="225"/>
    </location>
</feature>
<comment type="caution">
    <text evidence="6">The sequence shown here is derived from an EMBL/GenBank/DDBJ whole genome shotgun (WGS) entry which is preliminary data.</text>
</comment>
<accession>A0ABV1RN70</accession>
<feature type="signal peptide" evidence="3">
    <location>
        <begin position="1"/>
        <end position="17"/>
    </location>
</feature>
<reference evidence="6 7" key="1">
    <citation type="submission" date="2024-06" db="EMBL/GenBank/DDBJ databases">
        <authorList>
            <person name="Chen R.Y."/>
        </authorList>
    </citation>
    <scope>NUCLEOTIDE SEQUENCE [LARGE SCALE GENOMIC DNA]</scope>
    <source>
        <strain evidence="6 7">D2</strain>
    </source>
</reference>
<sequence length="780" mass="88994">MVNKLKISVVCMSLALAACSDPGHKTENTNMLTPAKQSVTTDSVLTLENFEQPDAMLQIVQEGAQSKLVSSGENTSLKITFEQSALESYVSLKPQTPWDWSTLGDINLAADIKNTSDTSIQIYVQIFNPYGAFHERSISIPAGYKGTYYGVLTGEQMTIDSGLREDPKSWETDDHKMFWMRGYKGMQMNAISEIRFKTLARKYEKSIEIDNLRIRQNPEFNLAYLRDLADKFGQSHKFDYPTKIKTDAQLKAVAEAEIKQLEEEGTMADRSEFGGWASGPKLEATGFFRTEKVDGKWAIIDPQGHLFFSSALANIRIANTTTYTGVDFKDDSVRYKDPEDVTPEDSLGIRPVSKEAQKTAFVTSELRHKMFTWLPDYDDPLANHYSYRRESHKGPIEHGETFSFYQANLERRYGESYPDSYLDKWRDVTIKRFKNWGFTSTGNWADASFYQMNQIPYFANGWIIGDFKTVTSGNDIWSRMPDPFDPEFKRRARVTVEVIAEEVQNNPYCIGIFVDNEKSWGNNSSLQKRYAIVLHTLKNKLQDSPAKTHFVKMLKEKHASIDDLNNAWGTQIASWQVLGEGVDIVGHPINDAMQQDLSDLSFAYAEAYFKTVHDELEKVLPNHMYMGVRMAAWGLTHEAARAAAKYADIMSYNYYREYAHEKAWAFLEKLDKPSLIGEYHIGATSDTGLYHPGLIHAANQQDRARMYKDYMQSVIDNPYMVGAHWFQYLDSPITGRAHDGENYNTGFVTMADVPYAKMVDAAKEINRQLYQRKFGDVKVK</sequence>
<evidence type="ECO:0000259" key="4">
    <source>
        <dbReference type="Pfam" id="PF02449"/>
    </source>
</evidence>
<gene>
    <name evidence="6" type="ORF">ABS311_21135</name>
</gene>
<keyword evidence="3" id="KW-0732">Signal</keyword>
<dbReference type="PROSITE" id="PS51257">
    <property type="entry name" value="PROKAR_LIPOPROTEIN"/>
    <property type="match status" value="1"/>
</dbReference>
<evidence type="ECO:0000313" key="6">
    <source>
        <dbReference type="EMBL" id="MER2494387.1"/>
    </source>
</evidence>
<dbReference type="EMBL" id="JBELOE010000296">
    <property type="protein sequence ID" value="MER2494387.1"/>
    <property type="molecule type" value="Genomic_DNA"/>
</dbReference>
<dbReference type="Gene3D" id="2.60.120.430">
    <property type="entry name" value="Galactose-binding lectin"/>
    <property type="match status" value="1"/>
</dbReference>
<evidence type="ECO:0000256" key="1">
    <source>
        <dbReference type="ARBA" id="ARBA00022801"/>
    </source>
</evidence>
<dbReference type="InterPro" id="IPR013529">
    <property type="entry name" value="Glyco_hydro_42_N"/>
</dbReference>